<dbReference type="Pfam" id="PF00487">
    <property type="entry name" value="FA_desaturase"/>
    <property type="match status" value="1"/>
</dbReference>
<proteinExistence type="predicted"/>
<evidence type="ECO:0000256" key="1">
    <source>
        <dbReference type="SAM" id="Phobius"/>
    </source>
</evidence>
<dbReference type="CDD" id="cd03509">
    <property type="entry name" value="DesA_FADS-like"/>
    <property type="match status" value="1"/>
</dbReference>
<protein>
    <submittedName>
        <fullName evidence="3">Fatty acid desaturase</fullName>
    </submittedName>
</protein>
<name>A0ABV9KJG8_9RHOB</name>
<keyword evidence="1" id="KW-0812">Transmembrane</keyword>
<dbReference type="Proteomes" id="UP001595973">
    <property type="component" value="Unassembled WGS sequence"/>
</dbReference>
<dbReference type="InterPro" id="IPR005804">
    <property type="entry name" value="FA_desaturase_dom"/>
</dbReference>
<feature type="transmembrane region" description="Helical" evidence="1">
    <location>
        <begin position="168"/>
        <end position="189"/>
    </location>
</feature>
<keyword evidence="4" id="KW-1185">Reference proteome</keyword>
<evidence type="ECO:0000313" key="3">
    <source>
        <dbReference type="EMBL" id="MFC4670104.1"/>
    </source>
</evidence>
<keyword evidence="1" id="KW-0472">Membrane</keyword>
<sequence length="306" mass="35241">MKKRTGARAVRRVQSIEWPTVALIVVCYAGWALALFWVAPRLPGMAVIIAGFAIALHASLIHEVLHGHPTPLIWLNELIMRLPLNLLYPYCRFRDLHLAHHRDSRLTDPYDDPESNYLDPEVWNRLAGGQRLLLRVNNTLAGRMIVGPLVGTWAFLRSEMKLVRKGDLRVVAAWGLHLIGVALVMWIVARSPMSIWGYFGAVYLGIAVLKVRTFLEHQAHEKARGRTVIVEDRGPLAFLFLNNNLHVVHHMHPNVAWYQLPALYRAGRDRFLAYNDGYVYRSYGEVFRRYLLRTKDPVAHPLWRRE</sequence>
<dbReference type="EMBL" id="JBHSGI010000024">
    <property type="protein sequence ID" value="MFC4670104.1"/>
    <property type="molecule type" value="Genomic_DNA"/>
</dbReference>
<feature type="transmembrane region" description="Helical" evidence="1">
    <location>
        <begin position="21"/>
        <end position="39"/>
    </location>
</feature>
<feature type="domain" description="Fatty acid desaturase" evidence="2">
    <location>
        <begin position="46"/>
        <end position="280"/>
    </location>
</feature>
<keyword evidence="1" id="KW-1133">Transmembrane helix</keyword>
<evidence type="ECO:0000259" key="2">
    <source>
        <dbReference type="Pfam" id="PF00487"/>
    </source>
</evidence>
<evidence type="ECO:0000313" key="4">
    <source>
        <dbReference type="Proteomes" id="UP001595973"/>
    </source>
</evidence>
<organism evidence="3 4">
    <name type="scientific">Seohaeicola nanhaiensis</name>
    <dbReference type="NCBI Taxonomy" id="1387282"/>
    <lineage>
        <taxon>Bacteria</taxon>
        <taxon>Pseudomonadati</taxon>
        <taxon>Pseudomonadota</taxon>
        <taxon>Alphaproteobacteria</taxon>
        <taxon>Rhodobacterales</taxon>
        <taxon>Roseobacteraceae</taxon>
        <taxon>Seohaeicola</taxon>
    </lineage>
</organism>
<dbReference type="RefSeq" id="WP_380718749.1">
    <property type="nucleotide sequence ID" value="NZ_JBHSGI010000024.1"/>
</dbReference>
<comment type="caution">
    <text evidence="3">The sequence shown here is derived from an EMBL/GenBank/DDBJ whole genome shotgun (WGS) entry which is preliminary data.</text>
</comment>
<feature type="transmembrane region" description="Helical" evidence="1">
    <location>
        <begin position="195"/>
        <end position="215"/>
    </location>
</feature>
<feature type="transmembrane region" description="Helical" evidence="1">
    <location>
        <begin position="45"/>
        <end position="65"/>
    </location>
</feature>
<reference evidence="4" key="1">
    <citation type="journal article" date="2019" name="Int. J. Syst. Evol. Microbiol.">
        <title>The Global Catalogue of Microorganisms (GCM) 10K type strain sequencing project: providing services to taxonomists for standard genome sequencing and annotation.</title>
        <authorList>
            <consortium name="The Broad Institute Genomics Platform"/>
            <consortium name="The Broad Institute Genome Sequencing Center for Infectious Disease"/>
            <person name="Wu L."/>
            <person name="Ma J."/>
        </authorList>
    </citation>
    <scope>NUCLEOTIDE SEQUENCE [LARGE SCALE GENOMIC DNA]</scope>
    <source>
        <strain evidence="4">CGMCC 4.7283</strain>
    </source>
</reference>
<gene>
    <name evidence="3" type="ORF">ACFO5X_16190</name>
</gene>
<accession>A0ABV9KJG8</accession>